<dbReference type="Pfam" id="PF00126">
    <property type="entry name" value="HTH_1"/>
    <property type="match status" value="1"/>
</dbReference>
<evidence type="ECO:0000259" key="2">
    <source>
        <dbReference type="PROSITE" id="PS50931"/>
    </source>
</evidence>
<sequence length="282" mass="30492">MKRQASLDDLALFIAIADAGGLAGAARATGVSPPTLGRRMTELEARLGRRLFQRGPRGYALTSDGRALLAQAAPLREIANGIARLSEQQSRHRVRITAGTWTARFIARHVGAVWSPQASWMPEFLSAQAQLDIARREADIGIRNVRPDQSWLSGRMTATIDYAVFARSADVTGHIAVRGDTQPPSARWLAAHHGDAITTTVNDPRLAMDLARAGAGRIVLPRFAARGDPALVQIGPPIDALQHEEWLVAHHEARHDPPVRAALESLAAILTDRSLRPAPQDG</sequence>
<feature type="domain" description="HTH lysR-type" evidence="2">
    <location>
        <begin position="1"/>
        <end position="62"/>
    </location>
</feature>
<accession>A0ABS6N402</accession>
<proteinExistence type="inferred from homology"/>
<comment type="caution">
    <text evidence="3">The sequence shown here is derived from an EMBL/GenBank/DDBJ whole genome shotgun (WGS) entry which is preliminary data.</text>
</comment>
<protein>
    <submittedName>
        <fullName evidence="3">LysR family transcriptional regulator</fullName>
    </submittedName>
</protein>
<dbReference type="InterPro" id="IPR000847">
    <property type="entry name" value="LysR_HTH_N"/>
</dbReference>
<dbReference type="EMBL" id="JAHRWL010000001">
    <property type="protein sequence ID" value="MBV2358750.1"/>
    <property type="molecule type" value="Genomic_DNA"/>
</dbReference>
<organism evidence="3 4">
    <name type="scientific">Thalassococcus arenae</name>
    <dbReference type="NCBI Taxonomy" id="2851652"/>
    <lineage>
        <taxon>Bacteria</taxon>
        <taxon>Pseudomonadati</taxon>
        <taxon>Pseudomonadota</taxon>
        <taxon>Alphaproteobacteria</taxon>
        <taxon>Rhodobacterales</taxon>
        <taxon>Roseobacteraceae</taxon>
        <taxon>Thalassococcus</taxon>
    </lineage>
</organism>
<dbReference type="Proteomes" id="UP001166293">
    <property type="component" value="Unassembled WGS sequence"/>
</dbReference>
<evidence type="ECO:0000313" key="3">
    <source>
        <dbReference type="EMBL" id="MBV2358750.1"/>
    </source>
</evidence>
<evidence type="ECO:0000313" key="4">
    <source>
        <dbReference type="Proteomes" id="UP001166293"/>
    </source>
</evidence>
<evidence type="ECO:0000256" key="1">
    <source>
        <dbReference type="ARBA" id="ARBA00009437"/>
    </source>
</evidence>
<comment type="similarity">
    <text evidence="1">Belongs to the LysR transcriptional regulatory family.</text>
</comment>
<dbReference type="InterPro" id="IPR058163">
    <property type="entry name" value="LysR-type_TF_proteobact-type"/>
</dbReference>
<dbReference type="PROSITE" id="PS50931">
    <property type="entry name" value="HTH_LYSR"/>
    <property type="match status" value="1"/>
</dbReference>
<gene>
    <name evidence="3" type="ORF">KUH32_03110</name>
</gene>
<reference evidence="3" key="1">
    <citation type="submission" date="2021-06" db="EMBL/GenBank/DDBJ databases">
        <title>Thalassococcus sp. CAU 1522 isolated from sea sand, Republic of Korea.</title>
        <authorList>
            <person name="Kim W."/>
        </authorList>
    </citation>
    <scope>NUCLEOTIDE SEQUENCE</scope>
    <source>
        <strain evidence="3">CAU 1522</strain>
    </source>
</reference>
<dbReference type="PANTHER" id="PTHR30537:SF3">
    <property type="entry name" value="TRANSCRIPTIONAL REGULATORY PROTEIN"/>
    <property type="match status" value="1"/>
</dbReference>
<keyword evidence="4" id="KW-1185">Reference proteome</keyword>
<dbReference type="PANTHER" id="PTHR30537">
    <property type="entry name" value="HTH-TYPE TRANSCRIPTIONAL REGULATOR"/>
    <property type="match status" value="1"/>
</dbReference>
<name>A0ABS6N402_9RHOB</name>
<dbReference type="RefSeq" id="WP_217776601.1">
    <property type="nucleotide sequence ID" value="NZ_JAHRWL010000001.1"/>
</dbReference>